<evidence type="ECO:0000313" key="2">
    <source>
        <dbReference type="EMBL" id="CAL1596317.1"/>
    </source>
</evidence>
<gene>
    <name evidence="2" type="ORF">KC01_LOCUS25017</name>
</gene>
<feature type="compositionally biased region" description="Pro residues" evidence="1">
    <location>
        <begin position="67"/>
        <end position="78"/>
    </location>
</feature>
<dbReference type="EMBL" id="OZ035843">
    <property type="protein sequence ID" value="CAL1596317.1"/>
    <property type="molecule type" value="Genomic_DNA"/>
</dbReference>
<feature type="region of interest" description="Disordered" evidence="1">
    <location>
        <begin position="1"/>
        <end position="98"/>
    </location>
</feature>
<organism evidence="2 3">
    <name type="scientific">Knipowitschia caucasica</name>
    <name type="common">Caucasian dwarf goby</name>
    <name type="synonym">Pomatoschistus caucasicus</name>
    <dbReference type="NCBI Taxonomy" id="637954"/>
    <lineage>
        <taxon>Eukaryota</taxon>
        <taxon>Metazoa</taxon>
        <taxon>Chordata</taxon>
        <taxon>Craniata</taxon>
        <taxon>Vertebrata</taxon>
        <taxon>Euteleostomi</taxon>
        <taxon>Actinopterygii</taxon>
        <taxon>Neopterygii</taxon>
        <taxon>Teleostei</taxon>
        <taxon>Neoteleostei</taxon>
        <taxon>Acanthomorphata</taxon>
        <taxon>Gobiaria</taxon>
        <taxon>Gobiiformes</taxon>
        <taxon>Gobioidei</taxon>
        <taxon>Gobiidae</taxon>
        <taxon>Gobiinae</taxon>
        <taxon>Knipowitschia</taxon>
    </lineage>
</organism>
<evidence type="ECO:0000256" key="1">
    <source>
        <dbReference type="SAM" id="MobiDB-lite"/>
    </source>
</evidence>
<feature type="compositionally biased region" description="Low complexity" evidence="1">
    <location>
        <begin position="79"/>
        <end position="90"/>
    </location>
</feature>
<name>A0AAV2L818_KNICA</name>
<keyword evidence="3" id="KW-1185">Reference proteome</keyword>
<dbReference type="Proteomes" id="UP001497482">
    <property type="component" value="Chromosome 21"/>
</dbReference>
<protein>
    <submittedName>
        <fullName evidence="2">Uncharacterized protein</fullName>
    </submittedName>
</protein>
<accession>A0AAV2L818</accession>
<dbReference type="AlphaFoldDB" id="A0AAV2L818"/>
<reference evidence="2 3" key="1">
    <citation type="submission" date="2024-04" db="EMBL/GenBank/DDBJ databases">
        <authorList>
            <person name="Waldvogel A.-M."/>
            <person name="Schoenle A."/>
        </authorList>
    </citation>
    <scope>NUCLEOTIDE SEQUENCE [LARGE SCALE GENOMIC DNA]</scope>
</reference>
<sequence>MRGADKTGGMPRQHNPNPTRPEQERGCPLSVRDGQPAHKHCTDTLSCIPPPHPNFPPSSQRRLIRPLPLPPQHPPLPLASPRASPALTPRCLPPFSVR</sequence>
<evidence type="ECO:0000313" key="3">
    <source>
        <dbReference type="Proteomes" id="UP001497482"/>
    </source>
</evidence>
<proteinExistence type="predicted"/>